<proteinExistence type="predicted"/>
<accession>A0ABR3QBG9</accession>
<organism evidence="2 3">
    <name type="scientific">Vanrija albida</name>
    <dbReference type="NCBI Taxonomy" id="181172"/>
    <lineage>
        <taxon>Eukaryota</taxon>
        <taxon>Fungi</taxon>
        <taxon>Dikarya</taxon>
        <taxon>Basidiomycota</taxon>
        <taxon>Agaricomycotina</taxon>
        <taxon>Tremellomycetes</taxon>
        <taxon>Trichosporonales</taxon>
        <taxon>Trichosporonaceae</taxon>
        <taxon>Vanrija</taxon>
    </lineage>
</organism>
<name>A0ABR3QBG9_9TREE</name>
<dbReference type="Gene3D" id="1.10.472.10">
    <property type="entry name" value="Cyclin-like"/>
    <property type="match status" value="1"/>
</dbReference>
<dbReference type="PANTHER" id="PTHR15615:SF117">
    <property type="entry name" value="PHO85 CYCLIN PHO80"/>
    <property type="match status" value="1"/>
</dbReference>
<dbReference type="EMBL" id="JBBXJM010000002">
    <property type="protein sequence ID" value="KAL1412079.1"/>
    <property type="molecule type" value="Genomic_DNA"/>
</dbReference>
<feature type="compositionally biased region" description="Gly residues" evidence="1">
    <location>
        <begin position="289"/>
        <end position="298"/>
    </location>
</feature>
<keyword evidence="3" id="KW-1185">Reference proteome</keyword>
<dbReference type="RefSeq" id="XP_069212023.1">
    <property type="nucleotide sequence ID" value="XM_069351637.1"/>
</dbReference>
<feature type="region of interest" description="Disordered" evidence="1">
    <location>
        <begin position="1"/>
        <end position="47"/>
    </location>
</feature>
<evidence type="ECO:0000256" key="1">
    <source>
        <dbReference type="SAM" id="MobiDB-lite"/>
    </source>
</evidence>
<feature type="compositionally biased region" description="Polar residues" evidence="1">
    <location>
        <begin position="300"/>
        <end position="311"/>
    </location>
</feature>
<evidence type="ECO:0000313" key="3">
    <source>
        <dbReference type="Proteomes" id="UP001565368"/>
    </source>
</evidence>
<sequence length="311" mass="32517">MTDQSGGAAAASGSTGQAAAPAAAATASTSTTLPPPSQATASTDLQTPSKPEVPWAFIECPTDTLVILIAHMLDLLCQHNDQVVLTPDVLTRFHSRASPGISVVEYLRRIVKYTNLEKIPLLSLLAYIDLTCQNLPTFTLSSLTVHRFLIAGVTAGSKAQCDVFCTNSHYAKVGGIKVGELNALEREFLRVTGWALCCNADLLQRYYSSLIRSHGGYTQASEPEVSPFLPFPNSIDKLAEAAESAPDTPVDNDDTLIEQDEGQEEQDGSAGLNADGGEAAVGDDVNHGIPGGGGGGNPGATTSTNVMGQDT</sequence>
<dbReference type="InterPro" id="IPR013922">
    <property type="entry name" value="Cyclin_PHO80-like"/>
</dbReference>
<comment type="caution">
    <text evidence="2">The sequence shown here is derived from an EMBL/GenBank/DDBJ whole genome shotgun (WGS) entry which is preliminary data.</text>
</comment>
<reference evidence="2 3" key="1">
    <citation type="submission" date="2023-08" db="EMBL/GenBank/DDBJ databases">
        <title>Annotated Genome Sequence of Vanrija albida AlHP1.</title>
        <authorList>
            <person name="Herzog R."/>
        </authorList>
    </citation>
    <scope>NUCLEOTIDE SEQUENCE [LARGE SCALE GENOMIC DNA]</scope>
    <source>
        <strain evidence="2 3">AlHP1</strain>
    </source>
</reference>
<dbReference type="CDD" id="cd20558">
    <property type="entry name" value="CYCLIN_ScPCL7-like"/>
    <property type="match status" value="1"/>
</dbReference>
<feature type="region of interest" description="Disordered" evidence="1">
    <location>
        <begin position="260"/>
        <end position="311"/>
    </location>
</feature>
<feature type="compositionally biased region" description="Low complexity" evidence="1">
    <location>
        <begin position="1"/>
        <end position="43"/>
    </location>
</feature>
<dbReference type="GeneID" id="95984119"/>
<dbReference type="PANTHER" id="PTHR15615">
    <property type="match status" value="1"/>
</dbReference>
<dbReference type="Proteomes" id="UP001565368">
    <property type="component" value="Unassembled WGS sequence"/>
</dbReference>
<evidence type="ECO:0000313" key="2">
    <source>
        <dbReference type="EMBL" id="KAL1412079.1"/>
    </source>
</evidence>
<gene>
    <name evidence="2" type="primary">PHO80</name>
    <name evidence="2" type="ORF">Q8F55_003076</name>
</gene>
<protein>
    <submittedName>
        <fullName evidence="2">Pho80p cyclin</fullName>
    </submittedName>
</protein>
<dbReference type="Pfam" id="PF08613">
    <property type="entry name" value="Cyclin"/>
    <property type="match status" value="1"/>
</dbReference>